<protein>
    <recommendedName>
        <fullName evidence="1">Aminoglycoside phosphotransferase domain-containing protein</fullName>
    </recommendedName>
</protein>
<dbReference type="Gene3D" id="3.90.1200.10">
    <property type="match status" value="1"/>
</dbReference>
<evidence type="ECO:0000259" key="1">
    <source>
        <dbReference type="Pfam" id="PF01636"/>
    </source>
</evidence>
<evidence type="ECO:0000313" key="3">
    <source>
        <dbReference type="Proteomes" id="UP001556367"/>
    </source>
</evidence>
<dbReference type="Proteomes" id="UP001556367">
    <property type="component" value="Unassembled WGS sequence"/>
</dbReference>
<dbReference type="InterPro" id="IPR041726">
    <property type="entry name" value="ACAD10_11_N"/>
</dbReference>
<dbReference type="Gene3D" id="3.30.200.20">
    <property type="entry name" value="Phosphorylase Kinase, domain 1"/>
    <property type="match status" value="1"/>
</dbReference>
<gene>
    <name evidence="2" type="ORF">HGRIS_002007</name>
</gene>
<dbReference type="CDD" id="cd05154">
    <property type="entry name" value="ACAD10_11_N-like"/>
    <property type="match status" value="1"/>
</dbReference>
<evidence type="ECO:0000313" key="2">
    <source>
        <dbReference type="EMBL" id="KAL0955797.1"/>
    </source>
</evidence>
<dbReference type="EMBL" id="JASNQZ010000006">
    <property type="protein sequence ID" value="KAL0955797.1"/>
    <property type="molecule type" value="Genomic_DNA"/>
</dbReference>
<dbReference type="SUPFAM" id="SSF56112">
    <property type="entry name" value="Protein kinase-like (PK-like)"/>
    <property type="match status" value="1"/>
</dbReference>
<dbReference type="InterPro" id="IPR011009">
    <property type="entry name" value="Kinase-like_dom_sf"/>
</dbReference>
<sequence>MAKSAPQKIGGEYGEIRANIDQDTLTRYLVKNVPGLTTPVDVKQFKFGQSNPTYFLTDAKGTKYVLRKKPAGELLSQTAHQIEREYRMLSALHKHNTNPSTPAHKKVPIPQPFVLCEDSSIIGTPFYVMEFLDGRIFTDPKMPEVSPETRREFWLSAVGALANLGSLNPADVGLSNFGPSTDYFARQIKSLSRVSKAQAAAVDVDTGKKVGDIPYFEELVAWYRSHLPDESRFGLRIVHGDYKLDNMIFHPTENRVIGILDWELCTLGNPLADLGNMTMPWSMGQKDIPKDLVGKSTATMNAFKDAPEGVAPIALEDIEREYCRLQKQQYPLAEMVFIRSWMLFRLSVISQGIAARYARRQASSATAHTQQVTFPIIGTMAKTVLEDAGYKIEPSAKL</sequence>
<reference evidence="3" key="1">
    <citation type="submission" date="2024-06" db="EMBL/GenBank/DDBJ databases">
        <title>Multi-omics analyses provide insights into the biosynthesis of the anticancer antibiotic pleurotin in Hohenbuehelia grisea.</title>
        <authorList>
            <person name="Weaver J.A."/>
            <person name="Alberti F."/>
        </authorList>
    </citation>
    <scope>NUCLEOTIDE SEQUENCE [LARGE SCALE GENOMIC DNA]</scope>
    <source>
        <strain evidence="3">T-177</strain>
    </source>
</reference>
<dbReference type="Pfam" id="PF01636">
    <property type="entry name" value="APH"/>
    <property type="match status" value="1"/>
</dbReference>
<dbReference type="PANTHER" id="PTHR47829">
    <property type="entry name" value="HYDROLASE, PUTATIVE (AFU_ORTHOLOGUE AFUA_1G12880)-RELATED"/>
    <property type="match status" value="1"/>
</dbReference>
<organism evidence="2 3">
    <name type="scientific">Hohenbuehelia grisea</name>
    <dbReference type="NCBI Taxonomy" id="104357"/>
    <lineage>
        <taxon>Eukaryota</taxon>
        <taxon>Fungi</taxon>
        <taxon>Dikarya</taxon>
        <taxon>Basidiomycota</taxon>
        <taxon>Agaricomycotina</taxon>
        <taxon>Agaricomycetes</taxon>
        <taxon>Agaricomycetidae</taxon>
        <taxon>Agaricales</taxon>
        <taxon>Pleurotineae</taxon>
        <taxon>Pleurotaceae</taxon>
        <taxon>Hohenbuehelia</taxon>
    </lineage>
</organism>
<keyword evidence="3" id="KW-1185">Reference proteome</keyword>
<proteinExistence type="predicted"/>
<dbReference type="InterPro" id="IPR002575">
    <property type="entry name" value="Aminoglycoside_PTrfase"/>
</dbReference>
<name>A0ABR3JJB1_9AGAR</name>
<comment type="caution">
    <text evidence="2">The sequence shown here is derived from an EMBL/GenBank/DDBJ whole genome shotgun (WGS) entry which is preliminary data.</text>
</comment>
<dbReference type="PANTHER" id="PTHR47829:SF1">
    <property type="entry name" value="HAD FAMILY PHOSPHATASE"/>
    <property type="match status" value="1"/>
</dbReference>
<feature type="domain" description="Aminoglycoside phosphotransferase" evidence="1">
    <location>
        <begin position="41"/>
        <end position="285"/>
    </location>
</feature>
<dbReference type="InterPro" id="IPR052898">
    <property type="entry name" value="ACAD10-like"/>
</dbReference>
<accession>A0ABR3JJB1</accession>